<reference evidence="1 2" key="1">
    <citation type="journal article" date="2012" name="J. Bacteriol.">
        <title>Draft Genome Sequence Determination for Cystic Fibrosis and Chronic Granulomatous Disease Burkholderia multivorans Isolates.</title>
        <authorList>
            <person name="Varga J.J."/>
            <person name="Losada L."/>
            <person name="Zelazny A.M."/>
            <person name="Brinkac L."/>
            <person name="Harkins D."/>
            <person name="Radune D."/>
            <person name="Hostetler J."/>
            <person name="Sampaio E.P."/>
            <person name="Ronning C.M."/>
            <person name="Nierman W.C."/>
            <person name="Greenberg D.E."/>
            <person name="Holland S.M."/>
            <person name="Goldberg J.B."/>
        </authorList>
    </citation>
    <scope>NUCLEOTIDE SEQUENCE [LARGE SCALE GENOMIC DNA]</scope>
    <source>
        <strain evidence="1 2">CGD2</strain>
    </source>
</reference>
<organism evidence="1 2">
    <name type="scientific">Burkholderia multivorans CGD2</name>
    <dbReference type="NCBI Taxonomy" id="513052"/>
    <lineage>
        <taxon>Bacteria</taxon>
        <taxon>Pseudomonadati</taxon>
        <taxon>Pseudomonadota</taxon>
        <taxon>Betaproteobacteria</taxon>
        <taxon>Burkholderiales</taxon>
        <taxon>Burkholderiaceae</taxon>
        <taxon>Burkholderia</taxon>
        <taxon>Burkholderia cepacia complex</taxon>
    </lineage>
</organism>
<dbReference type="EMBL" id="ACFC01000004">
    <property type="protein sequence ID" value="EEE07276.1"/>
    <property type="molecule type" value="Genomic_DNA"/>
</dbReference>
<accession>B9BNV8</accession>
<gene>
    <name evidence="1" type="ORF">BURMUCGD2_6378</name>
</gene>
<proteinExistence type="predicted"/>
<evidence type="ECO:0000313" key="2">
    <source>
        <dbReference type="Proteomes" id="UP000004535"/>
    </source>
</evidence>
<name>B9BNV8_9BURK</name>
<sequence length="38" mass="4120">MNERMVGVASCDHGDVVCHTHALAGIEGRLQKTENIAR</sequence>
<dbReference type="AlphaFoldDB" id="B9BNV8"/>
<comment type="caution">
    <text evidence="1">The sequence shown here is derived from an EMBL/GenBank/DDBJ whole genome shotgun (WGS) entry which is preliminary data.</text>
</comment>
<dbReference type="Proteomes" id="UP000004535">
    <property type="component" value="Unassembled WGS sequence"/>
</dbReference>
<protein>
    <submittedName>
        <fullName evidence="1">Uncharacterized protein</fullName>
    </submittedName>
</protein>
<evidence type="ECO:0000313" key="1">
    <source>
        <dbReference type="EMBL" id="EEE07276.1"/>
    </source>
</evidence>